<reference evidence="1" key="1">
    <citation type="submission" date="2024-09" db="EMBL/GenBank/DDBJ databases">
        <authorList>
            <person name="Gagne-Thivierge C."/>
        </authorList>
    </citation>
    <scope>NUCLEOTIDE SEQUENCE</scope>
    <source>
        <strain evidence="1">SC310</strain>
    </source>
</reference>
<evidence type="ECO:0000313" key="2">
    <source>
        <dbReference type="Proteomes" id="UP001234913"/>
    </source>
</evidence>
<protein>
    <submittedName>
        <fullName evidence="1">Lactococcin 972 family bacteriocin</fullName>
    </submittedName>
</protein>
<name>A0ACD5FJL0_STAHY</name>
<gene>
    <name evidence="1" type="ORF">QUC96_006910</name>
</gene>
<keyword evidence="2" id="KW-1185">Reference proteome</keyword>
<dbReference type="Proteomes" id="UP001234913">
    <property type="component" value="Chromosome"/>
</dbReference>
<dbReference type="EMBL" id="CP171742">
    <property type="protein sequence ID" value="XKR68209.1"/>
    <property type="molecule type" value="Genomic_DNA"/>
</dbReference>
<evidence type="ECO:0000313" key="1">
    <source>
        <dbReference type="EMBL" id="XKR68209.1"/>
    </source>
</evidence>
<accession>A0ACD5FJL0</accession>
<sequence length="97" mass="10185">MKKKFMTCCIAGTIALGSLLGIAHTADATTVDVGGGKWSHGVGSKYVWSHYSHNSRNHGATAIGKYSSFSGIARPGVQAKASAPKAWTGNKAYYSLH</sequence>
<proteinExistence type="predicted"/>
<organism evidence="1 2">
    <name type="scientific">Staphylococcus hyicus</name>
    <dbReference type="NCBI Taxonomy" id="1284"/>
    <lineage>
        <taxon>Bacteria</taxon>
        <taxon>Bacillati</taxon>
        <taxon>Bacillota</taxon>
        <taxon>Bacilli</taxon>
        <taxon>Bacillales</taxon>
        <taxon>Staphylococcaceae</taxon>
        <taxon>Staphylococcus</taxon>
    </lineage>
</organism>